<dbReference type="AlphaFoldDB" id="A0AA38MRK7"/>
<evidence type="ECO:0000256" key="6">
    <source>
        <dbReference type="ARBA" id="ARBA00035188"/>
    </source>
</evidence>
<dbReference type="EMBL" id="JALNTZ010000001">
    <property type="protein sequence ID" value="KAJ3665109.1"/>
    <property type="molecule type" value="Genomic_DNA"/>
</dbReference>
<dbReference type="PANTHER" id="PTHR21396">
    <property type="entry name" value="39S RIBOSOMAL PROTEIN L43"/>
    <property type="match status" value="1"/>
</dbReference>
<evidence type="ECO:0000256" key="3">
    <source>
        <dbReference type="ARBA" id="ARBA00022980"/>
    </source>
</evidence>
<keyword evidence="9" id="KW-1185">Reference proteome</keyword>
<comment type="subcellular location">
    <subcellularLocation>
        <location evidence="1">Mitochondrion</location>
    </subcellularLocation>
</comment>
<sequence length="183" mass="20924">MSNSHIFLKSGFIRTPSQNGVGRYVCQLQRVVLKFCKNNGSSRGMREFVESELINFAKNNPGVVVYLKPRRHRAPVISAEFLNGDKQWVSCHNYSKQDISKWLNLLRTQSGNTTGFRLRKLQHTDHPSIQGPWTPYTFKDPAENLAEYPNTELSKPKIQLKTATDELLEIFNSVQISDKKGVE</sequence>
<dbReference type="GO" id="GO:0032543">
    <property type="term" value="P:mitochondrial translation"/>
    <property type="evidence" value="ECO:0007669"/>
    <property type="project" value="InterPro"/>
</dbReference>
<evidence type="ECO:0000256" key="1">
    <source>
        <dbReference type="ARBA" id="ARBA00004173"/>
    </source>
</evidence>
<dbReference type="Proteomes" id="UP001168821">
    <property type="component" value="Unassembled WGS sequence"/>
</dbReference>
<accession>A0AA38MRK7</accession>
<evidence type="ECO:0000256" key="5">
    <source>
        <dbReference type="ARBA" id="ARBA00023274"/>
    </source>
</evidence>
<reference evidence="8" key="1">
    <citation type="journal article" date="2023" name="G3 (Bethesda)">
        <title>Whole genome assemblies of Zophobas morio and Tenebrio molitor.</title>
        <authorList>
            <person name="Kaur S."/>
            <person name="Stinson S.A."/>
            <person name="diCenzo G.C."/>
        </authorList>
    </citation>
    <scope>NUCLEOTIDE SEQUENCE</scope>
    <source>
        <strain evidence="8">QUZm001</strain>
    </source>
</reference>
<dbReference type="InterPro" id="IPR007741">
    <property type="entry name" value="Ribosomal_mL43/mS25/NADH_DH"/>
</dbReference>
<proteinExistence type="inferred from homology"/>
<dbReference type="Gene3D" id="3.40.30.10">
    <property type="entry name" value="Glutaredoxin"/>
    <property type="match status" value="1"/>
</dbReference>
<evidence type="ECO:0000259" key="7">
    <source>
        <dbReference type="SMART" id="SM00916"/>
    </source>
</evidence>
<protein>
    <recommendedName>
        <fullName evidence="6">Large ribosomal subunit protein mL43</fullName>
    </recommendedName>
</protein>
<comment type="caution">
    <text evidence="8">The sequence shown here is derived from an EMBL/GenBank/DDBJ whole genome shotgun (WGS) entry which is preliminary data.</text>
</comment>
<keyword evidence="5" id="KW-0687">Ribonucleoprotein</keyword>
<feature type="domain" description="Ribosomal protein/NADH dehydrogenase" evidence="7">
    <location>
        <begin position="37"/>
        <end position="110"/>
    </location>
</feature>
<dbReference type="GO" id="GO:0003735">
    <property type="term" value="F:structural constituent of ribosome"/>
    <property type="evidence" value="ECO:0007669"/>
    <property type="project" value="InterPro"/>
</dbReference>
<name>A0AA38MRK7_9CUCU</name>
<dbReference type="PANTHER" id="PTHR21396:SF2">
    <property type="entry name" value="LARGE RIBOSOMAL SUBUNIT PROTEIN ML43"/>
    <property type="match status" value="1"/>
</dbReference>
<keyword evidence="4" id="KW-0496">Mitochondrion</keyword>
<evidence type="ECO:0000256" key="4">
    <source>
        <dbReference type="ARBA" id="ARBA00023128"/>
    </source>
</evidence>
<gene>
    <name evidence="8" type="ORF">Zmor_000622</name>
</gene>
<dbReference type="SMART" id="SM00916">
    <property type="entry name" value="L51_S25_CI-B8"/>
    <property type="match status" value="1"/>
</dbReference>
<organism evidence="8 9">
    <name type="scientific">Zophobas morio</name>
    <dbReference type="NCBI Taxonomy" id="2755281"/>
    <lineage>
        <taxon>Eukaryota</taxon>
        <taxon>Metazoa</taxon>
        <taxon>Ecdysozoa</taxon>
        <taxon>Arthropoda</taxon>
        <taxon>Hexapoda</taxon>
        <taxon>Insecta</taxon>
        <taxon>Pterygota</taxon>
        <taxon>Neoptera</taxon>
        <taxon>Endopterygota</taxon>
        <taxon>Coleoptera</taxon>
        <taxon>Polyphaga</taxon>
        <taxon>Cucujiformia</taxon>
        <taxon>Tenebrionidae</taxon>
        <taxon>Zophobas</taxon>
    </lineage>
</organism>
<dbReference type="FunFam" id="3.40.30.10:FF:000257">
    <property type="entry name" value="39S ribosomal protein L43"/>
    <property type="match status" value="1"/>
</dbReference>
<evidence type="ECO:0000256" key="2">
    <source>
        <dbReference type="ARBA" id="ARBA00006073"/>
    </source>
</evidence>
<evidence type="ECO:0000313" key="8">
    <source>
        <dbReference type="EMBL" id="KAJ3665109.1"/>
    </source>
</evidence>
<dbReference type="GO" id="GO:0005762">
    <property type="term" value="C:mitochondrial large ribosomal subunit"/>
    <property type="evidence" value="ECO:0007669"/>
    <property type="project" value="TreeGrafter"/>
</dbReference>
<dbReference type="InterPro" id="IPR036249">
    <property type="entry name" value="Thioredoxin-like_sf"/>
</dbReference>
<evidence type="ECO:0000313" key="9">
    <source>
        <dbReference type="Proteomes" id="UP001168821"/>
    </source>
</evidence>
<keyword evidence="3" id="KW-0689">Ribosomal protein</keyword>
<dbReference type="Pfam" id="PF05047">
    <property type="entry name" value="L51_S25_CI-B8"/>
    <property type="match status" value="1"/>
</dbReference>
<dbReference type="InterPro" id="IPR039927">
    <property type="entry name" value="Ribosomal_mL43"/>
</dbReference>
<comment type="similarity">
    <text evidence="2">Belongs to the mitochondrion-specific ribosomal protein mL43 family.</text>
</comment>
<dbReference type="SUPFAM" id="SSF52833">
    <property type="entry name" value="Thioredoxin-like"/>
    <property type="match status" value="1"/>
</dbReference>